<dbReference type="EMBL" id="CP022416">
    <property type="protein sequence ID" value="ASM74397.1"/>
    <property type="molecule type" value="Genomic_DNA"/>
</dbReference>
<organism evidence="2 3">
    <name type="scientific">Pseudosulfitobacter pseudonitzschiae</name>
    <dbReference type="NCBI Taxonomy" id="1402135"/>
    <lineage>
        <taxon>Bacteria</taxon>
        <taxon>Pseudomonadati</taxon>
        <taxon>Pseudomonadota</taxon>
        <taxon>Alphaproteobacteria</taxon>
        <taxon>Rhodobacterales</taxon>
        <taxon>Roseobacteraceae</taxon>
        <taxon>Pseudosulfitobacter</taxon>
    </lineage>
</organism>
<keyword evidence="3" id="KW-1185">Reference proteome</keyword>
<dbReference type="KEGG" id="spse:SULPSESMR1_04699"/>
<geneLocation type="plasmid" evidence="2 3">
    <name>pSMR1-1</name>
</geneLocation>
<dbReference type="STRING" id="1402135.SAMN05444149_11349"/>
<keyword evidence="1" id="KW-0732">Signal</keyword>
<dbReference type="AlphaFoldDB" id="A0A221K6B9"/>
<accession>A0A221K6B9</accession>
<feature type="signal peptide" evidence="1">
    <location>
        <begin position="1"/>
        <end position="18"/>
    </location>
</feature>
<evidence type="ECO:0000313" key="3">
    <source>
        <dbReference type="Proteomes" id="UP000199754"/>
    </source>
</evidence>
<sequence length="118" mass="13197">MLRCLLVCVLMLPLPLSARQDLTPLERANLMFQMAQTVQNSDAAQAVQQIALRLAAKTEGLEPLAIARRDLVEERSDPALDPTRRRQRLEELDVALRVNDQALAQGFPAIWTSSPPIR</sequence>
<protein>
    <submittedName>
        <fullName evidence="2">Uncharacterized protein</fullName>
    </submittedName>
</protein>
<dbReference type="OrthoDB" id="8235393at2"/>
<dbReference type="RefSeq" id="WP_089422461.1">
    <property type="nucleotide sequence ID" value="NZ_CP022416.1"/>
</dbReference>
<dbReference type="Proteomes" id="UP000199754">
    <property type="component" value="Plasmid pSMR1-1"/>
</dbReference>
<gene>
    <name evidence="2" type="ORF">SULPSESMR1_04699</name>
</gene>
<name>A0A221K6B9_9RHOB</name>
<keyword evidence="2" id="KW-0614">Plasmid</keyword>
<reference evidence="2 3" key="1">
    <citation type="submission" date="2017-07" db="EMBL/GenBank/DDBJ databases">
        <title>Genome Sequence of Sulfitobacter pseudonitzschiae Strain SMR1 Isolated from a culture of the Diatom Skeletonema marinoi.</title>
        <authorList>
            <person name="Topel M."/>
            <person name="Pinder M.I.M."/>
            <person name="Johansson O.N."/>
            <person name="Kourtchenko O."/>
            <person name="Godhe A."/>
            <person name="Clarke A.K."/>
        </authorList>
    </citation>
    <scope>NUCLEOTIDE SEQUENCE [LARGE SCALE GENOMIC DNA]</scope>
    <source>
        <strain evidence="2 3">SMR1</strain>
        <plasmid evidence="2 3">pSMR1-1</plasmid>
    </source>
</reference>
<proteinExistence type="predicted"/>
<evidence type="ECO:0000256" key="1">
    <source>
        <dbReference type="SAM" id="SignalP"/>
    </source>
</evidence>
<feature type="chain" id="PRO_5012646096" evidence="1">
    <location>
        <begin position="19"/>
        <end position="118"/>
    </location>
</feature>
<evidence type="ECO:0000313" key="2">
    <source>
        <dbReference type="EMBL" id="ASM74397.1"/>
    </source>
</evidence>